<feature type="region of interest" description="Disordered" evidence="7">
    <location>
        <begin position="261"/>
        <end position="281"/>
    </location>
</feature>
<keyword evidence="5" id="KW-0165">Cleavage on pair of basic residues</keyword>
<comment type="subcellular location">
    <subcellularLocation>
        <location evidence="2">Secreted</location>
    </subcellularLocation>
</comment>
<dbReference type="Pfam" id="PF00976">
    <property type="entry name" value="ACTH_domain"/>
    <property type="match status" value="2"/>
</dbReference>
<dbReference type="AlphaFoldDB" id="G3P6X2"/>
<evidence type="ECO:0000256" key="7">
    <source>
        <dbReference type="SAM" id="MobiDB-lite"/>
    </source>
</evidence>
<keyword evidence="8" id="KW-1133">Transmembrane helix</keyword>
<dbReference type="GO" id="GO:0005615">
    <property type="term" value="C:extracellular space"/>
    <property type="evidence" value="ECO:0007669"/>
    <property type="project" value="TreeGrafter"/>
</dbReference>
<dbReference type="Proteomes" id="UP000007635">
    <property type="component" value="Chromosome XVIII"/>
</dbReference>
<dbReference type="PRINTS" id="PR00383">
    <property type="entry name" value="MELANOCORTIN"/>
</dbReference>
<feature type="domain" description="Pro-opiomelanocortin/corticotropin ACTH central region" evidence="9">
    <location>
        <begin position="207"/>
        <end position="247"/>
    </location>
</feature>
<dbReference type="PANTHER" id="PTHR11416">
    <property type="entry name" value="PRO-OPIOMELANOCORTIN"/>
    <property type="match status" value="1"/>
</dbReference>
<reference evidence="10" key="3">
    <citation type="submission" date="2025-09" db="UniProtKB">
        <authorList>
            <consortium name="Ensembl"/>
        </authorList>
    </citation>
    <scope>IDENTIFICATION</scope>
</reference>
<dbReference type="Bgee" id="ENSGACG00000010098">
    <property type="expression patterns" value="Expressed in testis and 5 other cell types or tissues"/>
</dbReference>
<evidence type="ECO:0000256" key="8">
    <source>
        <dbReference type="SAM" id="Phobius"/>
    </source>
</evidence>
<dbReference type="PANTHER" id="PTHR11416:SF7">
    <property type="entry name" value="PRO-OPIOMELANOCORTIN"/>
    <property type="match status" value="1"/>
</dbReference>
<feature type="transmembrane region" description="Helical" evidence="8">
    <location>
        <begin position="107"/>
        <end position="127"/>
    </location>
</feature>
<reference evidence="10" key="2">
    <citation type="submission" date="2025-08" db="UniProtKB">
        <authorList>
            <consortium name="Ensembl"/>
        </authorList>
    </citation>
    <scope>IDENTIFICATION</scope>
</reference>
<dbReference type="GO" id="GO:0001664">
    <property type="term" value="F:G protein-coupled receptor binding"/>
    <property type="evidence" value="ECO:0007669"/>
    <property type="project" value="TreeGrafter"/>
</dbReference>
<evidence type="ECO:0000256" key="5">
    <source>
        <dbReference type="ARBA" id="ARBA00022685"/>
    </source>
</evidence>
<evidence type="ECO:0000259" key="9">
    <source>
        <dbReference type="SMART" id="SM01363"/>
    </source>
</evidence>
<keyword evidence="8" id="KW-0812">Transmembrane</keyword>
<evidence type="ECO:0000256" key="4">
    <source>
        <dbReference type="ARBA" id="ARBA00022525"/>
    </source>
</evidence>
<dbReference type="Ensembl" id="ENSGACT00000013371.2">
    <property type="protein sequence ID" value="ENSGACP00000013346.2"/>
    <property type="gene ID" value="ENSGACG00000010098.2"/>
</dbReference>
<dbReference type="InterPro" id="IPR001941">
    <property type="entry name" value="PMOC"/>
</dbReference>
<dbReference type="GO" id="GO:0030141">
    <property type="term" value="C:secretory granule"/>
    <property type="evidence" value="ECO:0007669"/>
    <property type="project" value="TreeGrafter"/>
</dbReference>
<comment type="similarity">
    <text evidence="3">Belongs to the POMC family.</text>
</comment>
<feature type="domain" description="Pro-opiomelanocortin/corticotropin ACTH central region" evidence="9">
    <location>
        <begin position="290"/>
        <end position="330"/>
    </location>
</feature>
<keyword evidence="4" id="KW-0964">Secreted</keyword>
<accession>G3P6X2</accession>
<dbReference type="GO" id="GO:0005179">
    <property type="term" value="F:hormone activity"/>
    <property type="evidence" value="ECO:0007669"/>
    <property type="project" value="UniProtKB-KW"/>
</dbReference>
<dbReference type="InterPro" id="IPR050878">
    <property type="entry name" value="POMC-derived_peptides"/>
</dbReference>
<dbReference type="GeneTree" id="ENSGT00390000016811"/>
<keyword evidence="8" id="KW-0472">Membrane</keyword>
<feature type="region of interest" description="Disordered" evidence="7">
    <location>
        <begin position="293"/>
        <end position="322"/>
    </location>
</feature>
<sequence>MPSGHTILQDDRKEMHGCIWIFILFFAYSVIIGYVLEIPYKLREKVILLPTIGCTTEQSESRGGAQGIRVRSHFTFGRSLDQKKKKHREQNQKRLRRGKRRFCKRRNMVSLSWLLVVAVACARLPGFGSACLDRSQCDELNGEGETQDCIRRCVSAVQPEAPRLGALALEVSGDDGDLPLSVILAALVSENKIPESDLRGLSDARRSYSMEHFRWGKPTGRKRRPVKVFASSLEGGGSSERGFPALARRQLGLNKYKARDLKEGSRGQAPQRVGHKAQAPVSLPARKDGAYRMSHFRWGSPPPSKRNGSTMRQPRKKPKGQLDKLLRNIFLKDVQRSRMDCSVLGKQKKQFSDLTIITEV</sequence>
<proteinExistence type="inferred from homology"/>
<dbReference type="GO" id="GO:2000852">
    <property type="term" value="P:regulation of corticosterone secretion"/>
    <property type="evidence" value="ECO:0007669"/>
    <property type="project" value="TreeGrafter"/>
</dbReference>
<keyword evidence="11" id="KW-1185">Reference proteome</keyword>
<comment type="function">
    <text evidence="1">Stimulates the adrenal glands to release cortisol.</text>
</comment>
<organism evidence="10 11">
    <name type="scientific">Gasterosteus aculeatus aculeatus</name>
    <name type="common">three-spined stickleback</name>
    <dbReference type="NCBI Taxonomy" id="481459"/>
    <lineage>
        <taxon>Eukaryota</taxon>
        <taxon>Metazoa</taxon>
        <taxon>Chordata</taxon>
        <taxon>Craniata</taxon>
        <taxon>Vertebrata</taxon>
        <taxon>Euteleostomi</taxon>
        <taxon>Actinopterygii</taxon>
        <taxon>Neopterygii</taxon>
        <taxon>Teleostei</taxon>
        <taxon>Neoteleostei</taxon>
        <taxon>Acanthomorphata</taxon>
        <taxon>Eupercaria</taxon>
        <taxon>Perciformes</taxon>
        <taxon>Cottioidei</taxon>
        <taxon>Gasterosteales</taxon>
        <taxon>Gasterosteidae</taxon>
        <taxon>Gasterosteus</taxon>
    </lineage>
</organism>
<dbReference type="InterPro" id="IPR013531">
    <property type="entry name" value="Mcrtin_ACTH_cent"/>
</dbReference>
<evidence type="ECO:0000256" key="3">
    <source>
        <dbReference type="ARBA" id="ARBA00005832"/>
    </source>
</evidence>
<evidence type="ECO:0000256" key="1">
    <source>
        <dbReference type="ARBA" id="ARBA00002965"/>
    </source>
</evidence>
<dbReference type="SMART" id="SM01363">
    <property type="entry name" value="ACTH_domain"/>
    <property type="match status" value="2"/>
</dbReference>
<evidence type="ECO:0000256" key="2">
    <source>
        <dbReference type="ARBA" id="ARBA00004613"/>
    </source>
</evidence>
<protein>
    <recommendedName>
        <fullName evidence="9">Pro-opiomelanocortin/corticotropin ACTH central region domain-containing protein</fullName>
    </recommendedName>
</protein>
<reference evidence="10 11" key="1">
    <citation type="journal article" date="2021" name="G3 (Bethesda)">
        <title>Improved contiguity of the threespine stickleback genome using long-read sequencing.</title>
        <authorList>
            <person name="Nath S."/>
            <person name="Shaw D.E."/>
            <person name="White M.A."/>
        </authorList>
    </citation>
    <scope>NUCLEOTIDE SEQUENCE [LARGE SCALE GENOMIC DNA]</scope>
    <source>
        <strain evidence="10 11">Lake Benthic</strain>
    </source>
</reference>
<evidence type="ECO:0000313" key="10">
    <source>
        <dbReference type="Ensembl" id="ENSGACP00000013346.2"/>
    </source>
</evidence>
<keyword evidence="6" id="KW-0372">Hormone</keyword>
<feature type="transmembrane region" description="Helical" evidence="8">
    <location>
        <begin position="19"/>
        <end position="36"/>
    </location>
</feature>
<name>G3P6X2_GASAC</name>
<evidence type="ECO:0000313" key="11">
    <source>
        <dbReference type="Proteomes" id="UP000007635"/>
    </source>
</evidence>
<evidence type="ECO:0000256" key="6">
    <source>
        <dbReference type="ARBA" id="ARBA00022702"/>
    </source>
</evidence>